<feature type="region of interest" description="Disordered" evidence="5">
    <location>
        <begin position="1"/>
        <end position="87"/>
    </location>
</feature>
<dbReference type="Proteomes" id="UP000638313">
    <property type="component" value="Unassembled WGS sequence"/>
</dbReference>
<feature type="transmembrane region" description="Helical" evidence="6">
    <location>
        <begin position="140"/>
        <end position="167"/>
    </location>
</feature>
<comment type="caution">
    <text evidence="7">The sequence shown here is derived from an EMBL/GenBank/DDBJ whole genome shotgun (WGS) entry which is preliminary data.</text>
</comment>
<proteinExistence type="predicted"/>
<evidence type="ECO:0000256" key="5">
    <source>
        <dbReference type="SAM" id="MobiDB-lite"/>
    </source>
</evidence>
<dbReference type="EMBL" id="BNBD01000018">
    <property type="protein sequence ID" value="GHF69312.1"/>
    <property type="molecule type" value="Genomic_DNA"/>
</dbReference>
<evidence type="ECO:0000256" key="2">
    <source>
        <dbReference type="ARBA" id="ARBA00022692"/>
    </source>
</evidence>
<evidence type="ECO:0000256" key="6">
    <source>
        <dbReference type="SAM" id="Phobius"/>
    </source>
</evidence>
<dbReference type="InterPro" id="IPR051423">
    <property type="entry name" value="CD225/Dispanin"/>
</dbReference>
<keyword evidence="3 6" id="KW-1133">Transmembrane helix</keyword>
<reference evidence="7" key="2">
    <citation type="submission" date="2020-09" db="EMBL/GenBank/DDBJ databases">
        <authorList>
            <person name="Sun Q."/>
            <person name="Ohkuma M."/>
        </authorList>
    </citation>
    <scope>NUCLEOTIDE SEQUENCE</scope>
    <source>
        <strain evidence="7">JCM 4059</strain>
    </source>
</reference>
<dbReference type="AlphaFoldDB" id="A0A919EF24"/>
<evidence type="ECO:0000256" key="4">
    <source>
        <dbReference type="ARBA" id="ARBA00023136"/>
    </source>
</evidence>
<organism evidence="7 8">
    <name type="scientific">Streptomyces mashuensis</name>
    <dbReference type="NCBI Taxonomy" id="33904"/>
    <lineage>
        <taxon>Bacteria</taxon>
        <taxon>Bacillati</taxon>
        <taxon>Actinomycetota</taxon>
        <taxon>Actinomycetes</taxon>
        <taxon>Kitasatosporales</taxon>
        <taxon>Streptomycetaceae</taxon>
        <taxon>Streptomyces</taxon>
    </lineage>
</organism>
<keyword evidence="2 6" id="KW-0812">Transmembrane</keyword>
<reference evidence="7" key="1">
    <citation type="journal article" date="2014" name="Int. J. Syst. Evol. Microbiol.">
        <title>Complete genome sequence of Corynebacterium casei LMG S-19264T (=DSM 44701T), isolated from a smear-ripened cheese.</title>
        <authorList>
            <consortium name="US DOE Joint Genome Institute (JGI-PGF)"/>
            <person name="Walter F."/>
            <person name="Albersmeier A."/>
            <person name="Kalinowski J."/>
            <person name="Ruckert C."/>
        </authorList>
    </citation>
    <scope>NUCLEOTIDE SEQUENCE</scope>
    <source>
        <strain evidence="7">JCM 4059</strain>
    </source>
</reference>
<evidence type="ECO:0000256" key="3">
    <source>
        <dbReference type="ARBA" id="ARBA00022989"/>
    </source>
</evidence>
<dbReference type="RefSeq" id="WP_190132761.1">
    <property type="nucleotide sequence ID" value="NZ_BNBD01000018.1"/>
</dbReference>
<dbReference type="GO" id="GO:0016020">
    <property type="term" value="C:membrane"/>
    <property type="evidence" value="ECO:0007669"/>
    <property type="project" value="UniProtKB-SubCell"/>
</dbReference>
<evidence type="ECO:0000313" key="8">
    <source>
        <dbReference type="Proteomes" id="UP000638313"/>
    </source>
</evidence>
<feature type="compositionally biased region" description="Pro residues" evidence="5">
    <location>
        <begin position="20"/>
        <end position="41"/>
    </location>
</feature>
<protein>
    <recommendedName>
        <fullName evidence="9">DUF4190 domain-containing protein</fullName>
    </recommendedName>
</protein>
<dbReference type="PANTHER" id="PTHR14948:SF25">
    <property type="entry name" value="DUF4190 DOMAIN-CONTAINING PROTEIN"/>
    <property type="match status" value="1"/>
</dbReference>
<dbReference type="PANTHER" id="PTHR14948">
    <property type="entry name" value="NG5"/>
    <property type="match status" value="1"/>
</dbReference>
<name>A0A919EF24_9ACTN</name>
<accession>A0A919EF24</accession>
<keyword evidence="8" id="KW-1185">Reference proteome</keyword>
<keyword evidence="4 6" id="KW-0472">Membrane</keyword>
<gene>
    <name evidence="7" type="ORF">GCM10010218_58390</name>
</gene>
<evidence type="ECO:0000313" key="7">
    <source>
        <dbReference type="EMBL" id="GHF69312.1"/>
    </source>
</evidence>
<dbReference type="Pfam" id="PF04505">
    <property type="entry name" value="CD225"/>
    <property type="match status" value="1"/>
</dbReference>
<comment type="subcellular location">
    <subcellularLocation>
        <location evidence="1">Membrane</location>
    </subcellularLocation>
</comment>
<dbReference type="InterPro" id="IPR007593">
    <property type="entry name" value="CD225/Dispanin_fam"/>
</dbReference>
<evidence type="ECO:0000256" key="1">
    <source>
        <dbReference type="ARBA" id="ARBA00004370"/>
    </source>
</evidence>
<feature type="compositionally biased region" description="Pro residues" evidence="5">
    <location>
        <begin position="52"/>
        <end position="65"/>
    </location>
</feature>
<evidence type="ECO:0008006" key="9">
    <source>
        <dbReference type="Google" id="ProtNLM"/>
    </source>
</evidence>
<feature type="transmembrane region" description="Helical" evidence="6">
    <location>
        <begin position="95"/>
        <end position="119"/>
    </location>
</feature>
<sequence>MSQEQWPGRPPPEDRGNAGTPPPPQGGGPTHPGYPPPPSTPGGPGGGAGPQYSPPQGHPPNPPPGAYQGQTGWPPQQPGYSTQPGGYPPRPASHLGWAIVSLILFWPLGIPAVIFAAQVNGKYASGDLPGAEDSSGKARLFALIATIIGVVLIVLTVLLFVVAGFWATDNVPDTNY</sequence>